<proteinExistence type="predicted"/>
<sequence>MIANRPWSFCQGGKSNVAIAAYDHDSTFCTFFGKALVNIDSAVAAVKYTDRNTAALVVSLHIPLSKEFCLRKHATAYAKKAMGPIAAAPFTNTV</sequence>
<evidence type="ECO:0000313" key="1">
    <source>
        <dbReference type="EMBL" id="GMH63996.1"/>
    </source>
</evidence>
<reference evidence="2" key="1">
    <citation type="journal article" date="2023" name="Commun. Biol.">
        <title>Genome analysis of Parmales, the sister group of diatoms, reveals the evolutionary specialization of diatoms from phago-mixotrophs to photoautotrophs.</title>
        <authorList>
            <person name="Ban H."/>
            <person name="Sato S."/>
            <person name="Yoshikawa S."/>
            <person name="Yamada K."/>
            <person name="Nakamura Y."/>
            <person name="Ichinomiya M."/>
            <person name="Sato N."/>
            <person name="Blanc-Mathieu R."/>
            <person name="Endo H."/>
            <person name="Kuwata A."/>
            <person name="Ogata H."/>
        </authorList>
    </citation>
    <scope>NUCLEOTIDE SEQUENCE [LARGE SCALE GENOMIC DNA]</scope>
    <source>
        <strain evidence="2">NIES 3700</strain>
    </source>
</reference>
<name>A0A9W7A1K1_9STRA</name>
<comment type="caution">
    <text evidence="1">The sequence shown here is derived from an EMBL/GenBank/DDBJ whole genome shotgun (WGS) entry which is preliminary data.</text>
</comment>
<dbReference type="EMBL" id="BRXW01000538">
    <property type="protein sequence ID" value="GMH63996.1"/>
    <property type="molecule type" value="Genomic_DNA"/>
</dbReference>
<evidence type="ECO:0000313" key="2">
    <source>
        <dbReference type="Proteomes" id="UP001165122"/>
    </source>
</evidence>
<dbReference type="AlphaFoldDB" id="A0A9W7A1K1"/>
<gene>
    <name evidence="1" type="ORF">TrLO_g8103</name>
</gene>
<organism evidence="1 2">
    <name type="scientific">Triparma laevis f. longispina</name>
    <dbReference type="NCBI Taxonomy" id="1714387"/>
    <lineage>
        <taxon>Eukaryota</taxon>
        <taxon>Sar</taxon>
        <taxon>Stramenopiles</taxon>
        <taxon>Ochrophyta</taxon>
        <taxon>Bolidophyceae</taxon>
        <taxon>Parmales</taxon>
        <taxon>Triparmaceae</taxon>
        <taxon>Triparma</taxon>
    </lineage>
</organism>
<accession>A0A9W7A1K1</accession>
<keyword evidence="2" id="KW-1185">Reference proteome</keyword>
<dbReference type="Proteomes" id="UP001165122">
    <property type="component" value="Unassembled WGS sequence"/>
</dbReference>
<protein>
    <submittedName>
        <fullName evidence="1">Uncharacterized protein</fullName>
    </submittedName>
</protein>